<dbReference type="CDD" id="cd17039">
    <property type="entry name" value="Ubl_ubiquitin_like"/>
    <property type="match status" value="1"/>
</dbReference>
<organism evidence="2 3">
    <name type="scientific">Terrapene triunguis</name>
    <name type="common">Three-toed box turtle</name>
    <dbReference type="NCBI Taxonomy" id="2587831"/>
    <lineage>
        <taxon>Eukaryota</taxon>
        <taxon>Metazoa</taxon>
        <taxon>Chordata</taxon>
        <taxon>Craniata</taxon>
        <taxon>Vertebrata</taxon>
        <taxon>Euteleostomi</taxon>
        <taxon>Archelosauria</taxon>
        <taxon>Testudinata</taxon>
        <taxon>Testudines</taxon>
        <taxon>Cryptodira</taxon>
        <taxon>Durocryptodira</taxon>
        <taxon>Testudinoidea</taxon>
        <taxon>Emydidae</taxon>
        <taxon>Terrapene</taxon>
    </lineage>
</organism>
<dbReference type="Pfam" id="PF00240">
    <property type="entry name" value="ubiquitin"/>
    <property type="match status" value="1"/>
</dbReference>
<evidence type="ECO:0000313" key="2">
    <source>
        <dbReference type="Ensembl" id="ENSTMTP00000004550.1"/>
    </source>
</evidence>
<dbReference type="GO" id="GO:0090303">
    <property type="term" value="P:positive regulation of wound healing"/>
    <property type="evidence" value="ECO:0007669"/>
    <property type="project" value="Ensembl"/>
</dbReference>
<dbReference type="PROSITE" id="PS50053">
    <property type="entry name" value="UBIQUITIN_2"/>
    <property type="match status" value="1"/>
</dbReference>
<dbReference type="GeneTree" id="ENSGT01110000267276"/>
<dbReference type="Gene3D" id="3.10.20.90">
    <property type="entry name" value="Phosphatidylinositol 3-kinase Catalytic Subunit, Chain A, domain 1"/>
    <property type="match status" value="1"/>
</dbReference>
<sequence length="86" mass="10238">METLRRSLSRWKRYHIKVHLADEDLLMPLTVKPTDKVMDLRAQLVREGITSWKKTFYYNARQLREEETVKEAKIQNGSVLLLVSHK</sequence>
<proteinExistence type="predicted"/>
<dbReference type="Ensembl" id="ENSTMTT00000004702.1">
    <property type="protein sequence ID" value="ENSTMTP00000004550.1"/>
    <property type="gene ID" value="ENSTMTG00000003370.1"/>
</dbReference>
<evidence type="ECO:0000259" key="1">
    <source>
        <dbReference type="PROSITE" id="PS50053"/>
    </source>
</evidence>
<protein>
    <submittedName>
        <fullName evidence="2">TINCR ubiquitin domain containing</fullName>
    </submittedName>
</protein>
<dbReference type="Proteomes" id="UP000472274">
    <property type="component" value="Unplaced"/>
</dbReference>
<dbReference type="InParanoid" id="A0A674I792"/>
<gene>
    <name evidence="2" type="primary">TINCR</name>
</gene>
<reference evidence="2" key="2">
    <citation type="submission" date="2025-09" db="UniProtKB">
        <authorList>
            <consortium name="Ensembl"/>
        </authorList>
    </citation>
    <scope>IDENTIFICATION</scope>
</reference>
<reference evidence="2" key="1">
    <citation type="submission" date="2025-08" db="UniProtKB">
        <authorList>
            <consortium name="Ensembl"/>
        </authorList>
    </citation>
    <scope>IDENTIFICATION</scope>
</reference>
<dbReference type="GO" id="GO:0005737">
    <property type="term" value="C:cytoplasm"/>
    <property type="evidence" value="ECO:0007669"/>
    <property type="project" value="Ensembl"/>
</dbReference>
<dbReference type="AlphaFoldDB" id="A0A674I792"/>
<evidence type="ECO:0000313" key="3">
    <source>
        <dbReference type="Proteomes" id="UP000472274"/>
    </source>
</evidence>
<dbReference type="SUPFAM" id="SSF54236">
    <property type="entry name" value="Ubiquitin-like"/>
    <property type="match status" value="1"/>
</dbReference>
<dbReference type="GO" id="GO:0010838">
    <property type="term" value="P:positive regulation of keratinocyte proliferation"/>
    <property type="evidence" value="ECO:0007669"/>
    <property type="project" value="Ensembl"/>
</dbReference>
<keyword evidence="3" id="KW-1185">Reference proteome</keyword>
<feature type="domain" description="Ubiquitin-like" evidence="1">
    <location>
        <begin position="14"/>
        <end position="86"/>
    </location>
</feature>
<name>A0A674I792_9SAUR</name>
<dbReference type="SMART" id="SM00213">
    <property type="entry name" value="UBQ"/>
    <property type="match status" value="1"/>
</dbReference>
<accession>A0A674I792</accession>
<dbReference type="InterPro" id="IPR000626">
    <property type="entry name" value="Ubiquitin-like_dom"/>
</dbReference>
<dbReference type="InterPro" id="IPR029071">
    <property type="entry name" value="Ubiquitin-like_domsf"/>
</dbReference>